<feature type="transmembrane region" description="Helical" evidence="6">
    <location>
        <begin position="176"/>
        <end position="195"/>
    </location>
</feature>
<feature type="transmembrane region" description="Helical" evidence="6">
    <location>
        <begin position="273"/>
        <end position="296"/>
    </location>
</feature>
<keyword evidence="3 6" id="KW-0812">Transmembrane</keyword>
<dbReference type="SUPFAM" id="SSF82866">
    <property type="entry name" value="Multidrug efflux transporter AcrB transmembrane domain"/>
    <property type="match status" value="2"/>
</dbReference>
<keyword evidence="4 6" id="KW-1133">Transmembrane helix</keyword>
<organism evidence="8 9">
    <name type="scientific">Anaerofustis stercorihominis</name>
    <dbReference type="NCBI Taxonomy" id="214853"/>
    <lineage>
        <taxon>Bacteria</taxon>
        <taxon>Bacillati</taxon>
        <taxon>Bacillota</taxon>
        <taxon>Clostridia</taxon>
        <taxon>Eubacteriales</taxon>
        <taxon>Eubacteriaceae</taxon>
        <taxon>Anaerofustis</taxon>
    </lineage>
</organism>
<gene>
    <name evidence="8" type="ORF">DW687_00770</name>
</gene>
<feature type="transmembrane region" description="Helical" evidence="6">
    <location>
        <begin position="302"/>
        <end position="326"/>
    </location>
</feature>
<feature type="transmembrane region" description="Helical" evidence="6">
    <location>
        <begin position="614"/>
        <end position="640"/>
    </location>
</feature>
<evidence type="ECO:0000256" key="5">
    <source>
        <dbReference type="ARBA" id="ARBA00023136"/>
    </source>
</evidence>
<evidence type="ECO:0000256" key="2">
    <source>
        <dbReference type="ARBA" id="ARBA00022475"/>
    </source>
</evidence>
<dbReference type="EMBL" id="QUSM01000002">
    <property type="protein sequence ID" value="RGD74892.1"/>
    <property type="molecule type" value="Genomic_DNA"/>
</dbReference>
<feature type="transmembrane region" description="Helical" evidence="6">
    <location>
        <begin position="347"/>
        <end position="371"/>
    </location>
</feature>
<dbReference type="AlphaFoldDB" id="A0A3E3E019"/>
<dbReference type="InterPro" id="IPR004869">
    <property type="entry name" value="MMPL_dom"/>
</dbReference>
<keyword evidence="2" id="KW-1003">Cell membrane</keyword>
<feature type="transmembrane region" description="Helical" evidence="6">
    <location>
        <begin position="573"/>
        <end position="593"/>
    </location>
</feature>
<dbReference type="InterPro" id="IPR050545">
    <property type="entry name" value="Mycobact_MmpL"/>
</dbReference>
<feature type="transmembrane region" description="Helical" evidence="6">
    <location>
        <begin position="523"/>
        <end position="540"/>
    </location>
</feature>
<comment type="subcellular location">
    <subcellularLocation>
        <location evidence="1">Cell membrane</location>
        <topology evidence="1">Multi-pass membrane protein</topology>
    </subcellularLocation>
</comment>
<dbReference type="Pfam" id="PF03176">
    <property type="entry name" value="MMPL"/>
    <property type="match status" value="2"/>
</dbReference>
<keyword evidence="5 6" id="KW-0472">Membrane</keyword>
<sequence length="698" mass="77562">MIKISEKIVKNKILILIISLLLLIPSVIGFVTTRINYDILSYLPKDLDTMKGQDILMNEFGKGGFGMYVVKGMEDKDISNLKTKIESVKGVESVIWYDDIMDTSVPKDILPDNIYKEFNNKENNETLMAIFFKGSMGSDETMKAVEEIRSISDKQCFLSGMSSVITDIKQVVNQETVIYVIIAAILTSIILAVSMDSFMIPVFFLLSIGMSILYNLGSNFFLGDVSFITKALTAVLQLAVTMDYSIFLYHSYQEELQNYDTKNEAMANAITNTFTSIVGSSVTTIAGFLALCFMTFTLGLNLGIVMAKGVVIGIISCVTILPSLILTFEKTINKTKHRNFMPNFDRLCSFIVKNYKIFALLFVIILIPSIYGYKNTKVYYNLADTLPATTESIVANNALVKDFDIGTTHMILTDKNLSRKDTYNMINEIKNIKGIKDVLSLDSIVDPSVPDEMIPGNVKDLLESDKYKLIIINSSYKTASNEVNNQITSINNITNKYDKNSLVIGEAACTKDLIDITDRDFKVVSYISIIAILIIIACVFKSISLPVILVSIIEFAIFINMGLPFYTNTTIPFIASVVIGTIQLGATVDYAILMTTRYKRERTNGLSKKESVTIALKTSINSIIVSALGFFLSTLGVSVYSKVDMISSLCTLLSRGAIISMFTVIFMLPSALMIFDKLIIKTSYKFNIGNKGEVLNEK</sequence>
<dbReference type="GO" id="GO:0005886">
    <property type="term" value="C:plasma membrane"/>
    <property type="evidence" value="ECO:0007669"/>
    <property type="project" value="UniProtKB-SubCell"/>
</dbReference>
<evidence type="ECO:0000256" key="6">
    <source>
        <dbReference type="SAM" id="Phobius"/>
    </source>
</evidence>
<feature type="transmembrane region" description="Helical" evidence="6">
    <location>
        <begin position="652"/>
        <end position="675"/>
    </location>
</feature>
<protein>
    <recommendedName>
        <fullName evidence="7">SSD domain-containing protein</fullName>
    </recommendedName>
</protein>
<reference evidence="8 9" key="1">
    <citation type="submission" date="2018-08" db="EMBL/GenBank/DDBJ databases">
        <title>A genome reference for cultivated species of the human gut microbiota.</title>
        <authorList>
            <person name="Zou Y."/>
            <person name="Xue W."/>
            <person name="Luo G."/>
        </authorList>
    </citation>
    <scope>NUCLEOTIDE SEQUENCE [LARGE SCALE GENOMIC DNA]</scope>
    <source>
        <strain evidence="8 9">AM25-6</strain>
    </source>
</reference>
<accession>A0A3E3E019</accession>
<comment type="caution">
    <text evidence="8">The sequence shown here is derived from an EMBL/GenBank/DDBJ whole genome shotgun (WGS) entry which is preliminary data.</text>
</comment>
<proteinExistence type="predicted"/>
<dbReference type="Gene3D" id="1.20.1640.10">
    <property type="entry name" value="Multidrug efflux transporter AcrB transmembrane domain"/>
    <property type="match status" value="2"/>
</dbReference>
<dbReference type="RefSeq" id="WP_117530986.1">
    <property type="nucleotide sequence ID" value="NZ_QUSM01000002.1"/>
</dbReference>
<feature type="transmembrane region" description="Helical" evidence="6">
    <location>
        <begin position="547"/>
        <end position="567"/>
    </location>
</feature>
<feature type="domain" description="SSD" evidence="7">
    <location>
        <begin position="527"/>
        <end position="674"/>
    </location>
</feature>
<evidence type="ECO:0000256" key="4">
    <source>
        <dbReference type="ARBA" id="ARBA00022989"/>
    </source>
</evidence>
<dbReference type="InterPro" id="IPR000731">
    <property type="entry name" value="SSD"/>
</dbReference>
<evidence type="ECO:0000256" key="3">
    <source>
        <dbReference type="ARBA" id="ARBA00022692"/>
    </source>
</evidence>
<feature type="transmembrane region" description="Helical" evidence="6">
    <location>
        <begin position="202"/>
        <end position="222"/>
    </location>
</feature>
<dbReference type="PANTHER" id="PTHR33406:SF13">
    <property type="entry name" value="MEMBRANE PROTEIN YDFJ"/>
    <property type="match status" value="1"/>
</dbReference>
<dbReference type="PROSITE" id="PS50156">
    <property type="entry name" value="SSD"/>
    <property type="match status" value="1"/>
</dbReference>
<name>A0A3E3E019_9FIRM</name>
<evidence type="ECO:0000313" key="9">
    <source>
        <dbReference type="Proteomes" id="UP000261212"/>
    </source>
</evidence>
<evidence type="ECO:0000313" key="8">
    <source>
        <dbReference type="EMBL" id="RGD74892.1"/>
    </source>
</evidence>
<evidence type="ECO:0000256" key="1">
    <source>
        <dbReference type="ARBA" id="ARBA00004651"/>
    </source>
</evidence>
<evidence type="ECO:0000259" key="7">
    <source>
        <dbReference type="PROSITE" id="PS50156"/>
    </source>
</evidence>
<dbReference type="Proteomes" id="UP000261212">
    <property type="component" value="Unassembled WGS sequence"/>
</dbReference>
<dbReference type="PANTHER" id="PTHR33406">
    <property type="entry name" value="MEMBRANE PROTEIN MJ1562-RELATED"/>
    <property type="match status" value="1"/>
</dbReference>